<dbReference type="SMART" id="SM00066">
    <property type="entry name" value="GAL4"/>
    <property type="match status" value="1"/>
</dbReference>
<dbReference type="PROSITE" id="PS00463">
    <property type="entry name" value="ZN2_CY6_FUNGAL_1"/>
    <property type="match status" value="1"/>
</dbReference>
<dbReference type="PROSITE" id="PS50048">
    <property type="entry name" value="ZN2_CY6_FUNGAL_2"/>
    <property type="match status" value="1"/>
</dbReference>
<dbReference type="PANTHER" id="PTHR31001">
    <property type="entry name" value="UNCHARACTERIZED TRANSCRIPTIONAL REGULATORY PROTEIN"/>
    <property type="match status" value="1"/>
</dbReference>
<evidence type="ECO:0000313" key="6">
    <source>
        <dbReference type="EMBL" id="KAH7116334.1"/>
    </source>
</evidence>
<dbReference type="InterPro" id="IPR050613">
    <property type="entry name" value="Sec_Metabolite_Reg"/>
</dbReference>
<dbReference type="InterPro" id="IPR001138">
    <property type="entry name" value="Zn2Cys6_DnaBD"/>
</dbReference>
<dbReference type="PANTHER" id="PTHR31001:SF50">
    <property type="entry name" value="ZN(II)2CYS6 TRANSCRIPTION FACTOR (EUROFUNG)"/>
    <property type="match status" value="1"/>
</dbReference>
<dbReference type="GO" id="GO:0008270">
    <property type="term" value="F:zinc ion binding"/>
    <property type="evidence" value="ECO:0007669"/>
    <property type="project" value="InterPro"/>
</dbReference>
<dbReference type="Pfam" id="PF04082">
    <property type="entry name" value="Fungal_trans"/>
    <property type="match status" value="1"/>
</dbReference>
<keyword evidence="7" id="KW-1185">Reference proteome</keyword>
<dbReference type="CDD" id="cd12148">
    <property type="entry name" value="fungal_TF_MHR"/>
    <property type="match status" value="1"/>
</dbReference>
<feature type="compositionally biased region" description="Basic and acidic residues" evidence="4">
    <location>
        <begin position="146"/>
        <end position="162"/>
    </location>
</feature>
<feature type="compositionally biased region" description="Low complexity" evidence="4">
    <location>
        <begin position="120"/>
        <end position="134"/>
    </location>
</feature>
<comment type="subcellular location">
    <subcellularLocation>
        <location evidence="1">Nucleus</location>
    </subcellularLocation>
</comment>
<feature type="compositionally biased region" description="Low complexity" evidence="4">
    <location>
        <begin position="98"/>
        <end position="108"/>
    </location>
</feature>
<keyword evidence="3" id="KW-0539">Nucleus</keyword>
<feature type="domain" description="Zn(2)-C6 fungal-type" evidence="5">
    <location>
        <begin position="27"/>
        <end position="56"/>
    </location>
</feature>
<feature type="region of interest" description="Disordered" evidence="4">
    <location>
        <begin position="1"/>
        <end position="21"/>
    </location>
</feature>
<name>A0A9P9DBX2_9HYPO</name>
<dbReference type="CDD" id="cd00067">
    <property type="entry name" value="GAL4"/>
    <property type="match status" value="1"/>
</dbReference>
<evidence type="ECO:0000256" key="3">
    <source>
        <dbReference type="ARBA" id="ARBA00023242"/>
    </source>
</evidence>
<dbReference type="SMART" id="SM00906">
    <property type="entry name" value="Fungal_trans"/>
    <property type="match status" value="1"/>
</dbReference>
<dbReference type="GO" id="GO:0003677">
    <property type="term" value="F:DNA binding"/>
    <property type="evidence" value="ECO:0007669"/>
    <property type="project" value="InterPro"/>
</dbReference>
<dbReference type="Proteomes" id="UP000738349">
    <property type="component" value="Unassembled WGS sequence"/>
</dbReference>
<organism evidence="6 7">
    <name type="scientific">Dactylonectria macrodidyma</name>
    <dbReference type="NCBI Taxonomy" id="307937"/>
    <lineage>
        <taxon>Eukaryota</taxon>
        <taxon>Fungi</taxon>
        <taxon>Dikarya</taxon>
        <taxon>Ascomycota</taxon>
        <taxon>Pezizomycotina</taxon>
        <taxon>Sordariomycetes</taxon>
        <taxon>Hypocreomycetidae</taxon>
        <taxon>Hypocreales</taxon>
        <taxon>Nectriaceae</taxon>
        <taxon>Dactylonectria</taxon>
    </lineage>
</organism>
<accession>A0A9P9DBX2</accession>
<protein>
    <recommendedName>
        <fullName evidence="5">Zn(2)-C6 fungal-type domain-containing protein</fullName>
    </recommendedName>
</protein>
<dbReference type="AlphaFoldDB" id="A0A9P9DBX2"/>
<evidence type="ECO:0000259" key="5">
    <source>
        <dbReference type="PROSITE" id="PS50048"/>
    </source>
</evidence>
<dbReference type="GO" id="GO:0006351">
    <property type="term" value="P:DNA-templated transcription"/>
    <property type="evidence" value="ECO:0007669"/>
    <property type="project" value="InterPro"/>
</dbReference>
<comment type="caution">
    <text evidence="6">The sequence shown here is derived from an EMBL/GenBank/DDBJ whole genome shotgun (WGS) entry which is preliminary data.</text>
</comment>
<feature type="region of interest" description="Disordered" evidence="4">
    <location>
        <begin position="243"/>
        <end position="265"/>
    </location>
</feature>
<reference evidence="6" key="1">
    <citation type="journal article" date="2021" name="Nat. Commun.">
        <title>Genetic determinants of endophytism in the Arabidopsis root mycobiome.</title>
        <authorList>
            <person name="Mesny F."/>
            <person name="Miyauchi S."/>
            <person name="Thiergart T."/>
            <person name="Pickel B."/>
            <person name="Atanasova L."/>
            <person name="Karlsson M."/>
            <person name="Huettel B."/>
            <person name="Barry K.W."/>
            <person name="Haridas S."/>
            <person name="Chen C."/>
            <person name="Bauer D."/>
            <person name="Andreopoulos W."/>
            <person name="Pangilinan J."/>
            <person name="LaButti K."/>
            <person name="Riley R."/>
            <person name="Lipzen A."/>
            <person name="Clum A."/>
            <person name="Drula E."/>
            <person name="Henrissat B."/>
            <person name="Kohler A."/>
            <person name="Grigoriev I.V."/>
            <person name="Martin F.M."/>
            <person name="Hacquard S."/>
        </authorList>
    </citation>
    <scope>NUCLEOTIDE SEQUENCE</scope>
    <source>
        <strain evidence="6">MPI-CAGE-AT-0147</strain>
    </source>
</reference>
<evidence type="ECO:0000256" key="4">
    <source>
        <dbReference type="SAM" id="MobiDB-lite"/>
    </source>
</evidence>
<dbReference type="EMBL" id="JAGMUV010000029">
    <property type="protein sequence ID" value="KAH7116334.1"/>
    <property type="molecule type" value="Genomic_DNA"/>
</dbReference>
<evidence type="ECO:0000256" key="2">
    <source>
        <dbReference type="ARBA" id="ARBA00022723"/>
    </source>
</evidence>
<proteinExistence type="predicted"/>
<dbReference type="GO" id="GO:0005634">
    <property type="term" value="C:nucleus"/>
    <property type="evidence" value="ECO:0007669"/>
    <property type="project" value="UniProtKB-SubCell"/>
</dbReference>
<dbReference type="OrthoDB" id="435881at2759"/>
<dbReference type="InterPro" id="IPR036864">
    <property type="entry name" value="Zn2-C6_fun-type_DNA-bd_sf"/>
</dbReference>
<dbReference type="Pfam" id="PF00172">
    <property type="entry name" value="Zn_clus"/>
    <property type="match status" value="1"/>
</dbReference>
<evidence type="ECO:0000256" key="1">
    <source>
        <dbReference type="ARBA" id="ARBA00004123"/>
    </source>
</evidence>
<sequence length="819" mass="92588">MSDNASAARGGGSRSPPAAVPMPNHFSCVNCRRRKVKCNKTNPCTNCTRAQLTCIFPPPRRGGKGDLDPDPALIAKVHHLENIIGYLQSAMAEKDAQLAQQRQLQTTPDRTDQQQEQRQEQQPQQEDQQQQDQGRQQEEEEEQDKEPEHGQEEQKEHEHEQEQLVSPTAHIASPTSPTSIDVSIAQPHTHLMPLALDSPTNSASPPWKTDWKSGIMIKDEGRNIYISGTFWAAVTAQVDDLGQLDNEDPDDGENMTSEVSTIDSPFSDFPFNASGVGKSHSHPSPENRQKLWTVFKDSIDPLVRILHMPTVEPKVSEWLSKDDVEGMPSNLNALLFAVYFSATSSMENDECREVLGSDRSAIVMKYRAAEENALTVAGLLNTDDLMVLQSFIIYLTALRHMSPRLSWTLCSLASRLLQSLGAHRDGASRSLSIFDSEMQKRLFWHLAVLECGAAEDSGCDPTIFEVSSFNASLPRNLDDKNLSVTMVTEPEEHTYWTESTLSIIWADICQLWRLVYDSRRHPEGLSKGLDAMTEAEKKEFIEKSIHRFDEKYIKICSPLIPIQWVTATLARLLILEFKLTCCKPLERHAELSEVECDDFFSDAVECLELSNKLQTDHRGVRWVWLFKTFTVWHPLAYVLTELASRPIQKEYEKAWRVVEQSMVSRWNSPYDRLGHQWRSMLNLLQIAQTARSSAMRRRREPVHSRPDSSVAPTRSVLQRQPLNRLRGAWKPSSHGLAQLSSSLEGVEPPQCNAMQFDAAADHSNFFSFNQPLGNSVEEFGDLDVGDFDFSHDCIVMEPSDAAFFQATFQVQDTFEMDLS</sequence>
<gene>
    <name evidence="6" type="ORF">EDB81DRAFT_246667</name>
</gene>
<dbReference type="SUPFAM" id="SSF57701">
    <property type="entry name" value="Zn2/Cys6 DNA-binding domain"/>
    <property type="match status" value="1"/>
</dbReference>
<feature type="region of interest" description="Disordered" evidence="4">
    <location>
        <begin position="98"/>
        <end position="181"/>
    </location>
</feature>
<evidence type="ECO:0000313" key="7">
    <source>
        <dbReference type="Proteomes" id="UP000738349"/>
    </source>
</evidence>
<keyword evidence="2" id="KW-0479">Metal-binding</keyword>
<feature type="compositionally biased region" description="Polar residues" evidence="4">
    <location>
        <begin position="254"/>
        <end position="264"/>
    </location>
</feature>
<dbReference type="GO" id="GO:0000981">
    <property type="term" value="F:DNA-binding transcription factor activity, RNA polymerase II-specific"/>
    <property type="evidence" value="ECO:0007669"/>
    <property type="project" value="InterPro"/>
</dbReference>
<feature type="compositionally biased region" description="Basic and acidic residues" evidence="4">
    <location>
        <begin position="109"/>
        <end position="119"/>
    </location>
</feature>
<feature type="region of interest" description="Disordered" evidence="4">
    <location>
        <begin position="696"/>
        <end position="715"/>
    </location>
</feature>
<dbReference type="Gene3D" id="4.10.240.10">
    <property type="entry name" value="Zn(2)-C6 fungal-type DNA-binding domain"/>
    <property type="match status" value="1"/>
</dbReference>
<dbReference type="InterPro" id="IPR007219">
    <property type="entry name" value="XnlR_reg_dom"/>
</dbReference>